<dbReference type="SUPFAM" id="SSF54821">
    <property type="entry name" value="Ribosomal protein S3 C-terminal domain"/>
    <property type="match status" value="1"/>
</dbReference>
<keyword evidence="7" id="KW-1185">Reference proteome</keyword>
<reference evidence="6 7" key="1">
    <citation type="submission" date="2019-01" db="EMBL/GenBank/DDBJ databases">
        <title>Sequencing of cultivated peanut Arachis hypogaea provides insights into genome evolution and oil improvement.</title>
        <authorList>
            <person name="Chen X."/>
        </authorList>
    </citation>
    <scope>NUCLEOTIDE SEQUENCE [LARGE SCALE GENOMIC DNA]</scope>
    <source>
        <strain evidence="7">cv. Fuhuasheng</strain>
        <tissue evidence="6">Leaves</tissue>
    </source>
</reference>
<dbReference type="Proteomes" id="UP000289738">
    <property type="component" value="Chromosome B06"/>
</dbReference>
<dbReference type="AlphaFoldDB" id="A0A444YQ09"/>
<keyword evidence="4" id="KW-0687">Ribonucleoprotein</keyword>
<dbReference type="SUPFAM" id="SSF56112">
    <property type="entry name" value="Protein kinase-like (PK-like)"/>
    <property type="match status" value="1"/>
</dbReference>
<dbReference type="PANTHER" id="PTHR48006:SF71">
    <property type="entry name" value="CYSTEINE-RICH RLK (RECEPTOR-LIKE KINASE) PROTEIN"/>
    <property type="match status" value="1"/>
</dbReference>
<evidence type="ECO:0000256" key="4">
    <source>
        <dbReference type="ARBA" id="ARBA00023274"/>
    </source>
</evidence>
<dbReference type="Pfam" id="PF07714">
    <property type="entry name" value="PK_Tyr_Ser-Thr"/>
    <property type="match status" value="1"/>
</dbReference>
<dbReference type="InterPro" id="IPR036419">
    <property type="entry name" value="Ribosomal_S3_C_sf"/>
</dbReference>
<evidence type="ECO:0000256" key="2">
    <source>
        <dbReference type="ARBA" id="ARBA00010761"/>
    </source>
</evidence>
<comment type="similarity">
    <text evidence="2">Belongs to the universal ribosomal protein uS3 family.</text>
</comment>
<accession>A0A444YQ09</accession>
<evidence type="ECO:0000313" key="7">
    <source>
        <dbReference type="Proteomes" id="UP000289738"/>
    </source>
</evidence>
<dbReference type="InterPro" id="IPR000719">
    <property type="entry name" value="Prot_kinase_dom"/>
</dbReference>
<name>A0A444YQ09_ARAHY</name>
<evidence type="ECO:0000313" key="6">
    <source>
        <dbReference type="EMBL" id="RYR03959.1"/>
    </source>
</evidence>
<dbReference type="GO" id="GO:0003735">
    <property type="term" value="F:structural constituent of ribosome"/>
    <property type="evidence" value="ECO:0007669"/>
    <property type="project" value="InterPro"/>
</dbReference>
<sequence length="261" mass="29289">MAYYGVLRFVMENGAKGCEVIISGKLRAQRAKSMKFKDGYMIFSGFMAEHMHVVMLYVRKFALNLQGLDLKTSIFTLRQIKAATNNFSVSCKIGEGGFGPVYKLQSFGNAGYFPNGIAIAVKQLSFRSKQGNCEFTNEIGMISALQHPCLVKLYGCFMEGDQMLLIYEYMENNNLASALWGNVSLLCIFEFGISFVNKLKCCIQNVYTDHLALLSNFGDNCNKDKEKTQLKLDWSTRRKICIGVAKGLAYLLGESRLKIVD</sequence>
<comment type="caution">
    <text evidence="6">The sequence shown here is derived from an EMBL/GenBank/DDBJ whole genome shotgun (WGS) entry which is preliminary data.</text>
</comment>
<evidence type="ECO:0000256" key="1">
    <source>
        <dbReference type="ARBA" id="ARBA00004479"/>
    </source>
</evidence>
<dbReference type="InterPro" id="IPR001351">
    <property type="entry name" value="Ribosomal_uS3_C"/>
</dbReference>
<dbReference type="GO" id="GO:0005524">
    <property type="term" value="F:ATP binding"/>
    <property type="evidence" value="ECO:0007669"/>
    <property type="project" value="InterPro"/>
</dbReference>
<organism evidence="6 7">
    <name type="scientific">Arachis hypogaea</name>
    <name type="common">Peanut</name>
    <dbReference type="NCBI Taxonomy" id="3818"/>
    <lineage>
        <taxon>Eukaryota</taxon>
        <taxon>Viridiplantae</taxon>
        <taxon>Streptophyta</taxon>
        <taxon>Embryophyta</taxon>
        <taxon>Tracheophyta</taxon>
        <taxon>Spermatophyta</taxon>
        <taxon>Magnoliopsida</taxon>
        <taxon>eudicotyledons</taxon>
        <taxon>Gunneridae</taxon>
        <taxon>Pentapetalae</taxon>
        <taxon>rosids</taxon>
        <taxon>fabids</taxon>
        <taxon>Fabales</taxon>
        <taxon>Fabaceae</taxon>
        <taxon>Papilionoideae</taxon>
        <taxon>50 kb inversion clade</taxon>
        <taxon>dalbergioids sensu lato</taxon>
        <taxon>Dalbergieae</taxon>
        <taxon>Pterocarpus clade</taxon>
        <taxon>Arachis</taxon>
    </lineage>
</organism>
<proteinExistence type="inferred from homology"/>
<dbReference type="STRING" id="3818.A0A444YQ09"/>
<dbReference type="GO" id="GO:0006412">
    <property type="term" value="P:translation"/>
    <property type="evidence" value="ECO:0007669"/>
    <property type="project" value="InterPro"/>
</dbReference>
<dbReference type="Gene3D" id="3.30.200.20">
    <property type="entry name" value="Phosphorylase Kinase, domain 1"/>
    <property type="match status" value="1"/>
</dbReference>
<dbReference type="GO" id="GO:1990904">
    <property type="term" value="C:ribonucleoprotein complex"/>
    <property type="evidence" value="ECO:0007669"/>
    <property type="project" value="UniProtKB-KW"/>
</dbReference>
<dbReference type="InterPro" id="IPR001245">
    <property type="entry name" value="Ser-Thr/Tyr_kinase_cat_dom"/>
</dbReference>
<dbReference type="InterPro" id="IPR011009">
    <property type="entry name" value="Kinase-like_dom_sf"/>
</dbReference>
<evidence type="ECO:0000256" key="3">
    <source>
        <dbReference type="ARBA" id="ARBA00022980"/>
    </source>
</evidence>
<evidence type="ECO:0000259" key="5">
    <source>
        <dbReference type="PROSITE" id="PS50011"/>
    </source>
</evidence>
<dbReference type="Gene3D" id="3.30.1140.32">
    <property type="entry name" value="Ribosomal protein S3, C-terminal domain"/>
    <property type="match status" value="1"/>
</dbReference>
<dbReference type="PROSITE" id="PS50011">
    <property type="entry name" value="PROTEIN_KINASE_DOM"/>
    <property type="match status" value="1"/>
</dbReference>
<feature type="domain" description="Protein kinase" evidence="5">
    <location>
        <begin position="87"/>
        <end position="261"/>
    </location>
</feature>
<dbReference type="GO" id="GO:0004672">
    <property type="term" value="F:protein kinase activity"/>
    <property type="evidence" value="ECO:0007669"/>
    <property type="project" value="InterPro"/>
</dbReference>
<protein>
    <recommendedName>
        <fullName evidence="5">Protein kinase domain-containing protein</fullName>
    </recommendedName>
</protein>
<comment type="subcellular location">
    <subcellularLocation>
        <location evidence="1">Membrane</location>
        <topology evidence="1">Single-pass type I membrane protein</topology>
    </subcellularLocation>
</comment>
<gene>
    <name evidence="6" type="ORF">Ahy_B06g083422</name>
</gene>
<dbReference type="InterPro" id="IPR051824">
    <property type="entry name" value="LRR_Rcpt-Like_S/T_Kinase"/>
</dbReference>
<keyword evidence="3" id="KW-0689">Ribosomal protein</keyword>
<dbReference type="GO" id="GO:0016020">
    <property type="term" value="C:membrane"/>
    <property type="evidence" value="ECO:0007669"/>
    <property type="project" value="UniProtKB-SubCell"/>
</dbReference>
<dbReference type="PANTHER" id="PTHR48006">
    <property type="entry name" value="LEUCINE-RICH REPEAT-CONTAINING PROTEIN DDB_G0281931-RELATED"/>
    <property type="match status" value="1"/>
</dbReference>
<dbReference type="GO" id="GO:0005840">
    <property type="term" value="C:ribosome"/>
    <property type="evidence" value="ECO:0007669"/>
    <property type="project" value="UniProtKB-KW"/>
</dbReference>
<dbReference type="EMBL" id="SDMP01000016">
    <property type="protein sequence ID" value="RYR03959.1"/>
    <property type="molecule type" value="Genomic_DNA"/>
</dbReference>
<dbReference type="Pfam" id="PF00189">
    <property type="entry name" value="Ribosomal_S3_C"/>
    <property type="match status" value="1"/>
</dbReference>